<feature type="compositionally biased region" description="Pro residues" evidence="9">
    <location>
        <begin position="97"/>
        <end position="107"/>
    </location>
</feature>
<dbReference type="GO" id="GO:0005737">
    <property type="term" value="C:cytoplasm"/>
    <property type="evidence" value="ECO:0007669"/>
    <property type="project" value="TreeGrafter"/>
</dbReference>
<dbReference type="Pfam" id="PF01697">
    <property type="entry name" value="Glyco_transf_92"/>
    <property type="match status" value="1"/>
</dbReference>
<organism evidence="10 11">
    <name type="scientific">Escallonia rubra</name>
    <dbReference type="NCBI Taxonomy" id="112253"/>
    <lineage>
        <taxon>Eukaryota</taxon>
        <taxon>Viridiplantae</taxon>
        <taxon>Streptophyta</taxon>
        <taxon>Embryophyta</taxon>
        <taxon>Tracheophyta</taxon>
        <taxon>Spermatophyta</taxon>
        <taxon>Magnoliopsida</taxon>
        <taxon>eudicotyledons</taxon>
        <taxon>Gunneridae</taxon>
        <taxon>Pentapetalae</taxon>
        <taxon>asterids</taxon>
        <taxon>campanulids</taxon>
        <taxon>Escalloniales</taxon>
        <taxon>Escalloniaceae</taxon>
        <taxon>Escallonia</taxon>
    </lineage>
</organism>
<evidence type="ECO:0000256" key="2">
    <source>
        <dbReference type="ARBA" id="ARBA00007647"/>
    </source>
</evidence>
<reference evidence="10" key="1">
    <citation type="submission" date="2022-12" db="EMBL/GenBank/DDBJ databases">
        <title>Draft genome assemblies for two species of Escallonia (Escalloniales).</title>
        <authorList>
            <person name="Chanderbali A."/>
            <person name="Dervinis C."/>
            <person name="Anghel I."/>
            <person name="Soltis D."/>
            <person name="Soltis P."/>
            <person name="Zapata F."/>
        </authorList>
    </citation>
    <scope>NUCLEOTIDE SEQUENCE</scope>
    <source>
        <strain evidence="10">UCBG92.1500</strain>
        <tissue evidence="10">Leaf</tissue>
    </source>
</reference>
<keyword evidence="11" id="KW-1185">Reference proteome</keyword>
<evidence type="ECO:0000256" key="5">
    <source>
        <dbReference type="ARBA" id="ARBA00022692"/>
    </source>
</evidence>
<keyword evidence="5 8" id="KW-0812">Transmembrane</keyword>
<feature type="transmembrane region" description="Helical" evidence="8">
    <location>
        <begin position="21"/>
        <end position="50"/>
    </location>
</feature>
<evidence type="ECO:0000313" key="10">
    <source>
        <dbReference type="EMBL" id="KAK2992431.1"/>
    </source>
</evidence>
<gene>
    <name evidence="10" type="ORF">RJ640_022809</name>
</gene>
<dbReference type="GO" id="GO:0016020">
    <property type="term" value="C:membrane"/>
    <property type="evidence" value="ECO:0007669"/>
    <property type="project" value="UniProtKB-SubCell"/>
</dbReference>
<keyword evidence="6 8" id="KW-1133">Transmembrane helix</keyword>
<dbReference type="PANTHER" id="PTHR21461:SF12">
    <property type="entry name" value="GALACTAN BETA-1,4-GALACTOSYLTRANSFERASE GALS2"/>
    <property type="match status" value="1"/>
</dbReference>
<dbReference type="EC" id="2.4.1.-" evidence="8"/>
<evidence type="ECO:0000256" key="9">
    <source>
        <dbReference type="SAM" id="MobiDB-lite"/>
    </source>
</evidence>
<evidence type="ECO:0000256" key="6">
    <source>
        <dbReference type="ARBA" id="ARBA00022989"/>
    </source>
</evidence>
<dbReference type="EMBL" id="JAVXUO010000408">
    <property type="protein sequence ID" value="KAK2992431.1"/>
    <property type="molecule type" value="Genomic_DNA"/>
</dbReference>
<evidence type="ECO:0000256" key="8">
    <source>
        <dbReference type="RuleBase" id="RU366017"/>
    </source>
</evidence>
<keyword evidence="3 8" id="KW-0328">Glycosyltransferase</keyword>
<protein>
    <recommendedName>
        <fullName evidence="8">Glycosyltransferase family 92 protein</fullName>
        <ecNumber evidence="8">2.4.1.-</ecNumber>
    </recommendedName>
</protein>
<evidence type="ECO:0000256" key="1">
    <source>
        <dbReference type="ARBA" id="ARBA00004167"/>
    </source>
</evidence>
<evidence type="ECO:0000256" key="7">
    <source>
        <dbReference type="ARBA" id="ARBA00023136"/>
    </source>
</evidence>
<proteinExistence type="inferred from homology"/>
<evidence type="ECO:0000313" key="11">
    <source>
        <dbReference type="Proteomes" id="UP001187471"/>
    </source>
</evidence>
<dbReference type="PANTHER" id="PTHR21461">
    <property type="entry name" value="GLYCOSYLTRANSFERASE FAMILY 92 PROTEIN"/>
    <property type="match status" value="1"/>
</dbReference>
<feature type="region of interest" description="Disordered" evidence="9">
    <location>
        <begin position="92"/>
        <end position="112"/>
    </location>
</feature>
<dbReference type="AlphaFoldDB" id="A0AA88US87"/>
<comment type="similarity">
    <text evidence="2 8">Belongs to the glycosyltransferase 92 family.</text>
</comment>
<accession>A0AA88US87</accession>
<keyword evidence="4 8" id="KW-0808">Transferase</keyword>
<keyword evidence="7 8" id="KW-0472">Membrane</keyword>
<dbReference type="Proteomes" id="UP001187471">
    <property type="component" value="Unassembled WGS sequence"/>
</dbReference>
<evidence type="ECO:0000256" key="3">
    <source>
        <dbReference type="ARBA" id="ARBA00022676"/>
    </source>
</evidence>
<dbReference type="InterPro" id="IPR008166">
    <property type="entry name" value="Glyco_transf_92"/>
</dbReference>
<comment type="caution">
    <text evidence="10">The sequence shown here is derived from an EMBL/GenBank/DDBJ whole genome shotgun (WGS) entry which is preliminary data.</text>
</comment>
<dbReference type="GO" id="GO:0016757">
    <property type="term" value="F:glycosyltransferase activity"/>
    <property type="evidence" value="ECO:0007669"/>
    <property type="project" value="UniProtKB-UniRule"/>
</dbReference>
<name>A0AA88US87_9ASTE</name>
<evidence type="ECO:0000256" key="4">
    <source>
        <dbReference type="ARBA" id="ARBA00022679"/>
    </source>
</evidence>
<comment type="subcellular location">
    <subcellularLocation>
        <location evidence="1">Membrane</location>
        <topology evidence="1">Single-pass membrane protein</topology>
    </subcellularLocation>
</comment>
<sequence>MGREKERSEKDPKEHKKMFIGVVWNCAAELKLLLTALLFLLSLITVFQFVPSRLSFSVSDVRHCISTTTIAAAAADTNISVAVAAAATALSANSTPPERPPATPSPPSKLEDEVGDGGVINRAFNAHGSAAYNYILMSAYRGGANTFAVMGLASKPLLVFGKPSYQCQWVPRLKNGSYSDRPVTASSYKVLPDWGYGRVYTVIVVNCTFPFPVGHDGSGGKLLLLATTNGGGDEKVNLTDTVEALTEAPATVNLARFTGPPKYDYLYCGSPLFGNLSPQRVREWFAFHVRLFGVKSHFVIYDAGGVHEGVREVLRAWMDKGYVTLHDVREQERFDGYYHNQFMVVNDCLHRYKFDAKWMFFFDLDEFIFVPKKSTLKSVLDSLSEYTQFTIEQMPMSSKLCLAEDAGKSYRKWGFEKLVYKDSKTGIRRDRKYAVQPRNVFATGVHMSQNVAGKTTHKTEGRIMYYHYHGMISERREPCRRLVNSTYLKLDGIQYVMDTTMREAAGSVKRFELRMIGSRLQRTRQ</sequence>